<dbReference type="Pfam" id="PF01425">
    <property type="entry name" value="Amidase"/>
    <property type="match status" value="1"/>
</dbReference>
<dbReference type="Gene3D" id="3.90.1300.10">
    <property type="entry name" value="Amidase signature (AS) domain"/>
    <property type="match status" value="1"/>
</dbReference>
<evidence type="ECO:0000259" key="8">
    <source>
        <dbReference type="Pfam" id="PF01425"/>
    </source>
</evidence>
<dbReference type="GO" id="GO:0016740">
    <property type="term" value="F:transferase activity"/>
    <property type="evidence" value="ECO:0007669"/>
    <property type="project" value="UniProtKB-KW"/>
</dbReference>
<comment type="similarity">
    <text evidence="1">Belongs to the amidase family. GatA subfamily.</text>
</comment>
<dbReference type="InterPro" id="IPR000120">
    <property type="entry name" value="Amidase"/>
</dbReference>
<dbReference type="InterPro" id="IPR020556">
    <property type="entry name" value="Amidase_CS"/>
</dbReference>
<sequence length="484" mass="52844">MDLYELTLHELQEKLHSKKVSSEEIVKSVFARVKKVEDKIQAFITLDEEGALDLARKCDARADFSSIAGIPYGLKDIICTQGMKTTCASKILENFVPFYDATVASRLKEAGGVLVGKLNMDEFAMGSSTEQSAFFPTRNPWDPERVPGGSSGGSAAAVAACEIPFALGTDTGGSIRQPASFCGVVGLKPTYGRVSRYGVIAYASSLDQVGVFSREVKDCALVLNIIAGGDPLDSTCVDIEKPDYTAFLKDDIKGLKIAYPREYFQEGIEQGIKDTIKQALLKYEELGAIVEEVSLPHSEYALPAYYLVAPAEASANLARFDGVRYGRRDFEAENVIQMFSSTRAEGFGDEVKMRIMLGTYALSSGYYDAYYLKALKVRRLIKNDFDKVFNDFDMIVSPTTPTTAFRLGEHTGDPLTLYMNDILTVPVNMAGLPGMSIPCGFVEGLPVGMQLIGKPFDEGTLIRAAYAFEQNTGYHTAKPDLGVI</sequence>
<evidence type="ECO:0000256" key="4">
    <source>
        <dbReference type="ARBA" id="ARBA00022741"/>
    </source>
</evidence>
<organism evidence="9">
    <name type="scientific">hydrocarbon metagenome</name>
    <dbReference type="NCBI Taxonomy" id="938273"/>
    <lineage>
        <taxon>unclassified sequences</taxon>
        <taxon>metagenomes</taxon>
        <taxon>ecological metagenomes</taxon>
    </lineage>
</organism>
<evidence type="ECO:0000256" key="6">
    <source>
        <dbReference type="ARBA" id="ARBA00022917"/>
    </source>
</evidence>
<accession>A0A0W8E327</accession>
<feature type="domain" description="Amidase" evidence="8">
    <location>
        <begin position="24"/>
        <end position="461"/>
    </location>
</feature>
<keyword evidence="5" id="KW-0067">ATP-binding</keyword>
<evidence type="ECO:0000256" key="3">
    <source>
        <dbReference type="ARBA" id="ARBA00022598"/>
    </source>
</evidence>
<comment type="caution">
    <text evidence="9">The sequence shown here is derived from an EMBL/GenBank/DDBJ whole genome shotgun (WGS) entry which is preliminary data.</text>
</comment>
<dbReference type="HAMAP" id="MF_00120">
    <property type="entry name" value="GatA"/>
    <property type="match status" value="1"/>
</dbReference>
<keyword evidence="3 9" id="KW-0436">Ligase</keyword>
<reference evidence="9" key="1">
    <citation type="journal article" date="2015" name="Proc. Natl. Acad. Sci. U.S.A.">
        <title>Networks of energetic and metabolic interactions define dynamics in microbial communities.</title>
        <authorList>
            <person name="Embree M."/>
            <person name="Liu J.K."/>
            <person name="Al-Bassam M.M."/>
            <person name="Zengler K."/>
        </authorList>
    </citation>
    <scope>NUCLEOTIDE SEQUENCE</scope>
</reference>
<dbReference type="GO" id="GO:0050567">
    <property type="term" value="F:glutaminyl-tRNA synthase (glutamine-hydrolyzing) activity"/>
    <property type="evidence" value="ECO:0007669"/>
    <property type="project" value="UniProtKB-EC"/>
</dbReference>
<keyword evidence="6" id="KW-0648">Protein biosynthesis</keyword>
<dbReference type="InterPro" id="IPR023631">
    <property type="entry name" value="Amidase_dom"/>
</dbReference>
<evidence type="ECO:0000313" key="9">
    <source>
        <dbReference type="EMBL" id="KUG03034.1"/>
    </source>
</evidence>
<dbReference type="AlphaFoldDB" id="A0A0W8E327"/>
<evidence type="ECO:0000256" key="7">
    <source>
        <dbReference type="ARBA" id="ARBA00047407"/>
    </source>
</evidence>
<proteinExistence type="inferred from homology"/>
<dbReference type="InterPro" id="IPR004412">
    <property type="entry name" value="GatA"/>
</dbReference>
<keyword evidence="9" id="KW-0808">Transferase</keyword>
<dbReference type="PANTHER" id="PTHR11895:SF151">
    <property type="entry name" value="GLUTAMYL-TRNA(GLN) AMIDOTRANSFERASE SUBUNIT A"/>
    <property type="match status" value="1"/>
</dbReference>
<dbReference type="EC" id="6.3.5.7" evidence="2"/>
<evidence type="ECO:0000256" key="1">
    <source>
        <dbReference type="ARBA" id="ARBA00008069"/>
    </source>
</evidence>
<dbReference type="GO" id="GO:0030956">
    <property type="term" value="C:glutamyl-tRNA(Gln) amidotransferase complex"/>
    <property type="evidence" value="ECO:0007669"/>
    <property type="project" value="InterPro"/>
</dbReference>
<dbReference type="GO" id="GO:0006412">
    <property type="term" value="P:translation"/>
    <property type="evidence" value="ECO:0007669"/>
    <property type="project" value="UniProtKB-KW"/>
</dbReference>
<comment type="catalytic activity">
    <reaction evidence="7">
        <text>L-glutamyl-tRNA(Gln) + L-glutamine + ATP + H2O = L-glutaminyl-tRNA(Gln) + L-glutamate + ADP + phosphate + H(+)</text>
        <dbReference type="Rhea" id="RHEA:17521"/>
        <dbReference type="Rhea" id="RHEA-COMP:9681"/>
        <dbReference type="Rhea" id="RHEA-COMP:9684"/>
        <dbReference type="ChEBI" id="CHEBI:15377"/>
        <dbReference type="ChEBI" id="CHEBI:15378"/>
        <dbReference type="ChEBI" id="CHEBI:29985"/>
        <dbReference type="ChEBI" id="CHEBI:30616"/>
        <dbReference type="ChEBI" id="CHEBI:43474"/>
        <dbReference type="ChEBI" id="CHEBI:58359"/>
        <dbReference type="ChEBI" id="CHEBI:78520"/>
        <dbReference type="ChEBI" id="CHEBI:78521"/>
        <dbReference type="ChEBI" id="CHEBI:456216"/>
        <dbReference type="EC" id="6.3.5.7"/>
    </reaction>
</comment>
<dbReference type="NCBIfam" id="TIGR00132">
    <property type="entry name" value="gatA"/>
    <property type="match status" value="1"/>
</dbReference>
<name>A0A0W8E327_9ZZZZ</name>
<dbReference type="PANTHER" id="PTHR11895">
    <property type="entry name" value="TRANSAMIDASE"/>
    <property type="match status" value="1"/>
</dbReference>
<dbReference type="PROSITE" id="PS00571">
    <property type="entry name" value="AMIDASES"/>
    <property type="match status" value="1"/>
</dbReference>
<dbReference type="EMBL" id="LNQE01001896">
    <property type="protein sequence ID" value="KUG03034.1"/>
    <property type="molecule type" value="Genomic_DNA"/>
</dbReference>
<protein>
    <recommendedName>
        <fullName evidence="2">glutaminyl-tRNA synthase (glutamine-hydrolyzing)</fullName>
        <ecNumber evidence="2">6.3.5.7</ecNumber>
    </recommendedName>
</protein>
<evidence type="ECO:0000256" key="5">
    <source>
        <dbReference type="ARBA" id="ARBA00022840"/>
    </source>
</evidence>
<dbReference type="InterPro" id="IPR036928">
    <property type="entry name" value="AS_sf"/>
</dbReference>
<dbReference type="GO" id="GO:0005739">
    <property type="term" value="C:mitochondrion"/>
    <property type="evidence" value="ECO:0007669"/>
    <property type="project" value="UniProtKB-ARBA"/>
</dbReference>
<dbReference type="GO" id="GO:0005524">
    <property type="term" value="F:ATP binding"/>
    <property type="evidence" value="ECO:0007669"/>
    <property type="project" value="UniProtKB-KW"/>
</dbReference>
<gene>
    <name evidence="9" type="ORF">ASZ90_019577</name>
</gene>
<dbReference type="SUPFAM" id="SSF75304">
    <property type="entry name" value="Amidase signature (AS) enzymes"/>
    <property type="match status" value="1"/>
</dbReference>
<evidence type="ECO:0000256" key="2">
    <source>
        <dbReference type="ARBA" id="ARBA00012739"/>
    </source>
</evidence>
<keyword evidence="4" id="KW-0547">Nucleotide-binding</keyword>